<dbReference type="PROSITE" id="PS50082">
    <property type="entry name" value="WD_REPEATS_2"/>
    <property type="match status" value="2"/>
</dbReference>
<dbReference type="GO" id="GO:0080008">
    <property type="term" value="C:Cul4-RING E3 ubiquitin ligase complex"/>
    <property type="evidence" value="ECO:0007669"/>
    <property type="project" value="TreeGrafter"/>
</dbReference>
<dbReference type="PROSITE" id="PS50294">
    <property type="entry name" value="WD_REPEATS_REGION"/>
    <property type="match status" value="2"/>
</dbReference>
<dbReference type="GO" id="GO:0005737">
    <property type="term" value="C:cytoplasm"/>
    <property type="evidence" value="ECO:0007669"/>
    <property type="project" value="TreeGrafter"/>
</dbReference>
<accession>T2M7H8</accession>
<dbReference type="InterPro" id="IPR015943">
    <property type="entry name" value="WD40/YVTN_repeat-like_dom_sf"/>
</dbReference>
<evidence type="ECO:0000313" key="4">
    <source>
        <dbReference type="EMBL" id="CDG68016.1"/>
    </source>
</evidence>
<dbReference type="Pfam" id="PF00400">
    <property type="entry name" value="WD40"/>
    <property type="match status" value="2"/>
</dbReference>
<dbReference type="InterPro" id="IPR001680">
    <property type="entry name" value="WD40_rpt"/>
</dbReference>
<organism evidence="4">
    <name type="scientific">Hydra vulgaris</name>
    <name type="common">Hydra</name>
    <name type="synonym">Hydra attenuata</name>
    <dbReference type="NCBI Taxonomy" id="6087"/>
    <lineage>
        <taxon>Eukaryota</taxon>
        <taxon>Metazoa</taxon>
        <taxon>Cnidaria</taxon>
        <taxon>Hydrozoa</taxon>
        <taxon>Hydroidolina</taxon>
        <taxon>Anthoathecata</taxon>
        <taxon>Aplanulata</taxon>
        <taxon>Hydridae</taxon>
        <taxon>Hydra</taxon>
    </lineage>
</organism>
<name>T2M7H8_HYDVU</name>
<evidence type="ECO:0000256" key="1">
    <source>
        <dbReference type="ARBA" id="ARBA00022574"/>
    </source>
</evidence>
<proteinExistence type="evidence at transcript level"/>
<reference evidence="4" key="1">
    <citation type="journal article" date="2013" name="Genome Biol. Evol.">
        <title>Punctuated emergences of genetic and phenotypic innovations in eumetazoan, bilaterian, euteleostome, and hominidae ancestors.</title>
        <authorList>
            <person name="Wenger Y."/>
            <person name="Galliot B."/>
        </authorList>
    </citation>
    <scope>NUCLEOTIDE SEQUENCE</scope>
    <source>
        <tissue evidence="4">Whole animals</tissue>
    </source>
</reference>
<gene>
    <name evidence="4" type="primary">DCAF5</name>
</gene>
<dbReference type="Gene3D" id="2.130.10.10">
    <property type="entry name" value="YVTN repeat-like/Quinoprotein amine dehydrogenase"/>
    <property type="match status" value="2"/>
</dbReference>
<dbReference type="PANTHER" id="PTHR15574">
    <property type="entry name" value="WD REPEAT DOMAIN-CONTAINING FAMILY"/>
    <property type="match status" value="1"/>
</dbReference>
<protein>
    <submittedName>
        <fullName evidence="4">DDB1-and CUL4-associated factor 5</fullName>
    </submittedName>
</protein>
<dbReference type="InterPro" id="IPR036322">
    <property type="entry name" value="WD40_repeat_dom_sf"/>
</dbReference>
<dbReference type="InterPro" id="IPR045151">
    <property type="entry name" value="DCAF8"/>
</dbReference>
<feature type="repeat" description="WD" evidence="3">
    <location>
        <begin position="306"/>
        <end position="338"/>
    </location>
</feature>
<keyword evidence="2" id="KW-0677">Repeat</keyword>
<dbReference type="OrthoDB" id="5573735at2759"/>
<dbReference type="GO" id="GO:0045717">
    <property type="term" value="P:negative regulation of fatty acid biosynthetic process"/>
    <property type="evidence" value="ECO:0007669"/>
    <property type="project" value="TreeGrafter"/>
</dbReference>
<sequence>MLSSQIHAKVYGTNSINYTQNKIANHCQSLYRKDLLAHFGCVNAINFSRNGNFLVSGGDDRRVVLWNSNEIVHNITNKPIVMKSTHQSNIFSTIFDCCTEYIFSSGNDEKVIRHDIESLSENGRFLFDEAIYSIDVSLHDQHFFATAGEDGTVQLCDVRNNNEYTRLAFSGGAFHSVSFNPVDPRLVATANSVDGISLWDIRIPEKKLFTYGCSSSNKSAMSVCFDYTGSKLLAMLRCDNPMLFDIGKKEPLQEFSSYGFNNKCTMKSACFAGDKDQFIVAGSENFKIYFWERDHYLETQDAHFMLEGHRSIVNQVRFNRQFSLLASSGVEKSIKVWSPYQLSGCVGDITGEESFIQRKCYSRHERERLYRHQQLSHDYSAESLEEDTGMLAFFDALIEKSQENSDSSDSENDHPIRALSAVLNLIDLPPLSTEVSLSNEVSDETSNDGNILGSAPRLERTNLEADIYELRKIFRGNTQPERGNTQPESSRTAMSFNNDGNMNKLDLENSISPFYKTNVNVNLNIENINTGILSNKADQYPSDNCFSPILKDISCGSSQNAFPVPCSSNYTETNDCMNSSRFKITIESEATIKTHDNSVDTSVKSGAVDSSLSPEVSTFYDNQRLLNCDVCSTYTTSSDQREIDDQIRDMETNLNPNFQTGIIGQFKKSEKRKKRKYRATNEKKR</sequence>
<dbReference type="PANTHER" id="PTHR15574:SF43">
    <property type="entry name" value="DDB1- AND CUL4-ASSOCIATED FACTOR 5"/>
    <property type="match status" value="1"/>
</dbReference>
<dbReference type="SMART" id="SM00320">
    <property type="entry name" value="WD40"/>
    <property type="match status" value="6"/>
</dbReference>
<dbReference type="AlphaFoldDB" id="T2M7H8"/>
<keyword evidence="1 3" id="KW-0853">WD repeat</keyword>
<dbReference type="EMBL" id="HAAD01001784">
    <property type="protein sequence ID" value="CDG68016.1"/>
    <property type="molecule type" value="mRNA"/>
</dbReference>
<dbReference type="SUPFAM" id="SSF50978">
    <property type="entry name" value="WD40 repeat-like"/>
    <property type="match status" value="1"/>
</dbReference>
<evidence type="ECO:0000256" key="2">
    <source>
        <dbReference type="ARBA" id="ARBA00022737"/>
    </source>
</evidence>
<evidence type="ECO:0000256" key="3">
    <source>
        <dbReference type="PROSITE-ProRule" id="PRU00221"/>
    </source>
</evidence>
<feature type="repeat" description="WD" evidence="3">
    <location>
        <begin position="35"/>
        <end position="67"/>
    </location>
</feature>